<dbReference type="SUPFAM" id="SSF50129">
    <property type="entry name" value="GroES-like"/>
    <property type="match status" value="1"/>
</dbReference>
<comment type="caution">
    <text evidence="2">The sequence shown here is derived from an EMBL/GenBank/DDBJ whole genome shotgun (WGS) entry which is preliminary data.</text>
</comment>
<dbReference type="PANTHER" id="PTHR11695">
    <property type="entry name" value="ALCOHOL DEHYDROGENASE RELATED"/>
    <property type="match status" value="1"/>
</dbReference>
<dbReference type="InterPro" id="IPR013154">
    <property type="entry name" value="ADH-like_N"/>
</dbReference>
<dbReference type="InterPro" id="IPR020843">
    <property type="entry name" value="ER"/>
</dbReference>
<dbReference type="InterPro" id="IPR013149">
    <property type="entry name" value="ADH-like_C"/>
</dbReference>
<feature type="domain" description="Enoyl reductase (ER)" evidence="1">
    <location>
        <begin position="95"/>
        <end position="385"/>
    </location>
</feature>
<protein>
    <recommendedName>
        <fullName evidence="1">Enoyl reductase (ER) domain-containing protein</fullName>
    </recommendedName>
</protein>
<dbReference type="GO" id="GO:0005739">
    <property type="term" value="C:mitochondrion"/>
    <property type="evidence" value="ECO:0007669"/>
    <property type="project" value="TreeGrafter"/>
</dbReference>
<dbReference type="Proteomes" id="UP000322873">
    <property type="component" value="Unassembled WGS sequence"/>
</dbReference>
<dbReference type="Gene3D" id="3.40.50.720">
    <property type="entry name" value="NAD(P)-binding Rossmann-like Domain"/>
    <property type="match status" value="1"/>
</dbReference>
<accession>A0A5M9K988</accession>
<keyword evidence="3" id="KW-1185">Reference proteome</keyword>
<organism evidence="2 3">
    <name type="scientific">Monilinia fructicola</name>
    <name type="common">Brown rot fungus</name>
    <name type="synonym">Ciboria fructicola</name>
    <dbReference type="NCBI Taxonomy" id="38448"/>
    <lineage>
        <taxon>Eukaryota</taxon>
        <taxon>Fungi</taxon>
        <taxon>Dikarya</taxon>
        <taxon>Ascomycota</taxon>
        <taxon>Pezizomycotina</taxon>
        <taxon>Leotiomycetes</taxon>
        <taxon>Helotiales</taxon>
        <taxon>Sclerotiniaceae</taxon>
        <taxon>Monilinia</taxon>
    </lineage>
</organism>
<dbReference type="AlphaFoldDB" id="A0A5M9K988"/>
<dbReference type="Pfam" id="PF00107">
    <property type="entry name" value="ADH_zinc_N"/>
    <property type="match status" value="1"/>
</dbReference>
<dbReference type="PANTHER" id="PTHR11695:SF647">
    <property type="entry name" value="ENOYL REDUCTASE (ER) DOMAIN-CONTAINING PROTEIN"/>
    <property type="match status" value="1"/>
</dbReference>
<dbReference type="SMART" id="SM00829">
    <property type="entry name" value="PKS_ER"/>
    <property type="match status" value="1"/>
</dbReference>
<proteinExistence type="predicted"/>
<name>A0A5M9K988_MONFR</name>
<dbReference type="InterPro" id="IPR011032">
    <property type="entry name" value="GroES-like_sf"/>
</dbReference>
<evidence type="ECO:0000259" key="1">
    <source>
        <dbReference type="SMART" id="SM00829"/>
    </source>
</evidence>
<evidence type="ECO:0000313" key="3">
    <source>
        <dbReference type="Proteomes" id="UP000322873"/>
    </source>
</evidence>
<dbReference type="EMBL" id="VICG01000002">
    <property type="protein sequence ID" value="KAA8575445.1"/>
    <property type="molecule type" value="Genomic_DNA"/>
</dbReference>
<dbReference type="GO" id="GO:0016491">
    <property type="term" value="F:oxidoreductase activity"/>
    <property type="evidence" value="ECO:0007669"/>
    <property type="project" value="InterPro"/>
</dbReference>
<evidence type="ECO:0000313" key="2">
    <source>
        <dbReference type="EMBL" id="KAA8575445.1"/>
    </source>
</evidence>
<dbReference type="Gene3D" id="3.90.180.10">
    <property type="entry name" value="Medium-chain alcohol dehydrogenases, catalytic domain"/>
    <property type="match status" value="1"/>
</dbReference>
<dbReference type="InterPro" id="IPR036291">
    <property type="entry name" value="NAD(P)-bd_dom_sf"/>
</dbReference>
<reference evidence="2 3" key="1">
    <citation type="submission" date="2019-06" db="EMBL/GenBank/DDBJ databases">
        <title>Genome Sequence of the Brown Rot Fungal Pathogen Monilinia fructicola.</title>
        <authorList>
            <person name="De Miccolis Angelini R.M."/>
            <person name="Landi L."/>
            <person name="Abate D."/>
            <person name="Pollastro S."/>
            <person name="Romanazzi G."/>
            <person name="Faretra F."/>
        </authorList>
    </citation>
    <scope>NUCLEOTIDE SEQUENCE [LARGE SCALE GENOMIC DNA]</scope>
    <source>
        <strain evidence="2 3">Mfrc123</strain>
    </source>
</reference>
<dbReference type="SUPFAM" id="SSF51735">
    <property type="entry name" value="NAD(P)-binding Rossmann-fold domains"/>
    <property type="match status" value="1"/>
</dbReference>
<sequence length="412" mass="45167">MSRTRTRRGEATIVLIQGSKVPRLLQVVHGYPSTYLGPQYEFPSFPIPHDDVVAPSININSTKIKIKGYLQTLLFPSMTSLPSTYRALRFSTLAGPLTVEEQDISSIQTPKTLLIKVHFASINPVDTQLWRAGIVSVVASSKGMGRDFSGTIVAVGDQVKGNWSIGEEEVFGMLFQLFGQGTFSQYIAVDPASDPVVKKPNCLSHEAAASIPLVTLTMFAALDWLPESKGDAQRKVIVRGASGGCGSWAVQLAKLLYDCHVTAICSGRNVDYVKSLGADEVIDYTSQPVVETLLDSKIASKNFDLLIDCVGGTELIPAYPELLHSKGAYVTIVGDKTDIKGLGGPMTFFKHPIQIWRYLKSLIWGPRYAVVSLYTKSKYLEKVVGLAERGEVKIEIQEVIRDALNERERGLE</sequence>
<gene>
    <name evidence="2" type="ORF">EYC84_004604</name>
</gene>
<dbReference type="CDD" id="cd08267">
    <property type="entry name" value="MDR1"/>
    <property type="match status" value="1"/>
</dbReference>
<dbReference type="VEuPathDB" id="FungiDB:MFRU_002g00820"/>
<dbReference type="InterPro" id="IPR050700">
    <property type="entry name" value="YIM1/Zinc_Alcohol_DH_Fams"/>
</dbReference>
<dbReference type="Pfam" id="PF08240">
    <property type="entry name" value="ADH_N"/>
    <property type="match status" value="1"/>
</dbReference>